<evidence type="ECO:0000313" key="2">
    <source>
        <dbReference type="Proteomes" id="UP000039541"/>
    </source>
</evidence>
<organism evidence="1 2">
    <name type="scientific">Salmonella enterica subsp. enterica serovar Bovismorbificans</name>
    <dbReference type="NCBI Taxonomy" id="58097"/>
    <lineage>
        <taxon>Bacteria</taxon>
        <taxon>Pseudomonadati</taxon>
        <taxon>Pseudomonadota</taxon>
        <taxon>Gammaproteobacteria</taxon>
        <taxon>Enterobacterales</taxon>
        <taxon>Enterobacteriaceae</taxon>
        <taxon>Salmonella</taxon>
    </lineage>
</organism>
<name>A0A655BMD3_SALET</name>
<protein>
    <submittedName>
        <fullName evidence="1">Uncharacterized protein</fullName>
    </submittedName>
</protein>
<sequence length="98" mass="11326">MLTYGAVQRDIARLQTHHRFSRFHARRHQLDNLLKMQFGAVVAFCLRGAVIQQFGIDQRTGIDNYLRLLQQAVAFKRDQLAIARPGADEPYTAWIKCL</sequence>
<reference evidence="1 2" key="1">
    <citation type="submission" date="2015-03" db="EMBL/GenBank/DDBJ databases">
        <authorList>
            <consortium name="Pathogen Informatics"/>
        </authorList>
    </citation>
    <scope>NUCLEOTIDE SEQUENCE [LARGE SCALE GENOMIC DNA]</scope>
    <source>
        <strain evidence="1 2">3476</strain>
    </source>
</reference>
<dbReference type="AlphaFoldDB" id="A0A655BMD3"/>
<gene>
    <name evidence="1" type="ORF">ERS008202_00266</name>
</gene>
<accession>A0A655BMD3</accession>
<evidence type="ECO:0000313" key="1">
    <source>
        <dbReference type="EMBL" id="CNT59686.1"/>
    </source>
</evidence>
<dbReference type="Proteomes" id="UP000039541">
    <property type="component" value="Unassembled WGS sequence"/>
</dbReference>
<dbReference type="EMBL" id="CQPC01000002">
    <property type="protein sequence ID" value="CNT59686.1"/>
    <property type="molecule type" value="Genomic_DNA"/>
</dbReference>
<proteinExistence type="predicted"/>